<dbReference type="GO" id="GO:0005886">
    <property type="term" value="C:plasma membrane"/>
    <property type="evidence" value="ECO:0007669"/>
    <property type="project" value="TreeGrafter"/>
</dbReference>
<evidence type="ECO:0000313" key="10">
    <source>
        <dbReference type="Proteomes" id="UP000663864"/>
    </source>
</evidence>
<dbReference type="AlphaFoldDB" id="A0A815GIU6"/>
<evidence type="ECO:0000256" key="7">
    <source>
        <dbReference type="ARBA" id="ARBA00023180"/>
    </source>
</evidence>
<dbReference type="InterPro" id="IPR000175">
    <property type="entry name" value="Na/ntran_symport"/>
</dbReference>
<evidence type="ECO:0000256" key="2">
    <source>
        <dbReference type="ARBA" id="ARBA00006459"/>
    </source>
</evidence>
<feature type="binding site" evidence="8">
    <location>
        <position position="148"/>
    </location>
    <ligand>
        <name>Na(+)</name>
        <dbReference type="ChEBI" id="CHEBI:29101"/>
        <label>1</label>
    </ligand>
</feature>
<keyword evidence="6" id="KW-0472">Membrane</keyword>
<protein>
    <submittedName>
        <fullName evidence="9">Uncharacterized protein</fullName>
    </submittedName>
</protein>
<gene>
    <name evidence="9" type="ORF">ZHD862_LOCUS30011</name>
</gene>
<evidence type="ECO:0000256" key="6">
    <source>
        <dbReference type="ARBA" id="ARBA00023136"/>
    </source>
</evidence>
<dbReference type="SUPFAM" id="SSF161070">
    <property type="entry name" value="SNF-like"/>
    <property type="match status" value="1"/>
</dbReference>
<organism evidence="9 10">
    <name type="scientific">Rotaria sordida</name>
    <dbReference type="NCBI Taxonomy" id="392033"/>
    <lineage>
        <taxon>Eukaryota</taxon>
        <taxon>Metazoa</taxon>
        <taxon>Spiralia</taxon>
        <taxon>Gnathifera</taxon>
        <taxon>Rotifera</taxon>
        <taxon>Eurotatoria</taxon>
        <taxon>Bdelloidea</taxon>
        <taxon>Philodinida</taxon>
        <taxon>Philodinidae</taxon>
        <taxon>Rotaria</taxon>
    </lineage>
</organism>
<dbReference type="GO" id="GO:0005283">
    <property type="term" value="F:amino acid:sodium symporter activity"/>
    <property type="evidence" value="ECO:0007669"/>
    <property type="project" value="TreeGrafter"/>
</dbReference>
<name>A0A815GIU6_9BILA</name>
<comment type="subcellular location">
    <subcellularLocation>
        <location evidence="1">Membrane</location>
        <topology evidence="1">Multi-pass membrane protein</topology>
    </subcellularLocation>
</comment>
<keyword evidence="4" id="KW-0812">Transmembrane</keyword>
<dbReference type="GO" id="GO:0089718">
    <property type="term" value="P:amino acid import across plasma membrane"/>
    <property type="evidence" value="ECO:0007669"/>
    <property type="project" value="TreeGrafter"/>
</dbReference>
<dbReference type="PANTHER" id="PTHR11616:SF321">
    <property type="entry name" value="SODIUM-DEPENDENT NUTRIENT AMINO ACID TRANSPORTER 1-RELATED"/>
    <property type="match status" value="1"/>
</dbReference>
<keyword evidence="8" id="KW-0915">Sodium</keyword>
<dbReference type="PANTHER" id="PTHR11616">
    <property type="entry name" value="SODIUM/CHLORIDE DEPENDENT TRANSPORTER"/>
    <property type="match status" value="1"/>
</dbReference>
<evidence type="ECO:0000256" key="5">
    <source>
        <dbReference type="ARBA" id="ARBA00022989"/>
    </source>
</evidence>
<reference evidence="9" key="1">
    <citation type="submission" date="2021-02" db="EMBL/GenBank/DDBJ databases">
        <authorList>
            <person name="Nowell W R."/>
        </authorList>
    </citation>
    <scope>NUCLEOTIDE SEQUENCE</scope>
</reference>
<evidence type="ECO:0000256" key="8">
    <source>
        <dbReference type="PIRSR" id="PIRSR600175-1"/>
    </source>
</evidence>
<accession>A0A815GIU6</accession>
<keyword evidence="5" id="KW-1133">Transmembrane helix</keyword>
<proteinExistence type="inferred from homology"/>
<dbReference type="GO" id="GO:0046872">
    <property type="term" value="F:metal ion binding"/>
    <property type="evidence" value="ECO:0007669"/>
    <property type="project" value="UniProtKB-KW"/>
</dbReference>
<evidence type="ECO:0000256" key="4">
    <source>
        <dbReference type="ARBA" id="ARBA00022692"/>
    </source>
</evidence>
<feature type="binding site" evidence="8">
    <location>
        <position position="149"/>
    </location>
    <ligand>
        <name>Na(+)</name>
        <dbReference type="ChEBI" id="CHEBI:29101"/>
        <label>1</label>
    </ligand>
</feature>
<dbReference type="Proteomes" id="UP000663864">
    <property type="component" value="Unassembled WGS sequence"/>
</dbReference>
<evidence type="ECO:0000313" key="9">
    <source>
        <dbReference type="EMBL" id="CAF1340322.1"/>
    </source>
</evidence>
<dbReference type="EMBL" id="CAJNOT010002740">
    <property type="protein sequence ID" value="CAF1340322.1"/>
    <property type="molecule type" value="Genomic_DNA"/>
</dbReference>
<keyword evidence="8" id="KW-0479">Metal-binding</keyword>
<keyword evidence="7" id="KW-0325">Glycoprotein</keyword>
<feature type="binding site" evidence="8">
    <location>
        <position position="146"/>
    </location>
    <ligand>
        <name>Na(+)</name>
        <dbReference type="ChEBI" id="CHEBI:29101"/>
        <label>1</label>
    </ligand>
</feature>
<comment type="similarity">
    <text evidence="2">Belongs to the sodium:neurotransmitter symporter (SNF) (TC 2.A.22) family.</text>
</comment>
<comment type="caution">
    <text evidence="9">The sequence shown here is derived from an EMBL/GenBank/DDBJ whole genome shotgun (WGS) entry which is preliminary data.</text>
</comment>
<evidence type="ECO:0000256" key="1">
    <source>
        <dbReference type="ARBA" id="ARBA00004141"/>
    </source>
</evidence>
<sequence length="185" mass="21302">MFVLDPLEPILTSETTSNNLISNHTGVSEDSQNIVELSSGDETSLTKVNSDNVRNVYNQQTHINENPQLYQNSSYDDNDLRRDVSQYRFGDDNNNDQRNITNGTVSIQEEIRSNNISENEIVDNNNNNHKRDEWSGRFDFFFSTLGYAVGLGAVLRFPYLCYRNGGGKIKIYIYIYELIVTFWYA</sequence>
<dbReference type="PROSITE" id="PS50267">
    <property type="entry name" value="NA_NEUROTRAN_SYMP_3"/>
    <property type="match status" value="1"/>
</dbReference>
<dbReference type="InterPro" id="IPR037272">
    <property type="entry name" value="SNS_sf"/>
</dbReference>
<dbReference type="Pfam" id="PF00209">
    <property type="entry name" value="SNF"/>
    <property type="match status" value="1"/>
</dbReference>
<keyword evidence="3" id="KW-0813">Transport</keyword>
<evidence type="ECO:0000256" key="3">
    <source>
        <dbReference type="ARBA" id="ARBA00022448"/>
    </source>
</evidence>